<dbReference type="Proteomes" id="UP000469421">
    <property type="component" value="Unassembled WGS sequence"/>
</dbReference>
<dbReference type="SUPFAM" id="SSF51905">
    <property type="entry name" value="FAD/NAD(P)-binding domain"/>
    <property type="match status" value="1"/>
</dbReference>
<keyword evidence="8" id="KW-1185">Reference proteome</keyword>
<evidence type="ECO:0000256" key="3">
    <source>
        <dbReference type="ARBA" id="ARBA00022827"/>
    </source>
</evidence>
<evidence type="ECO:0000256" key="1">
    <source>
        <dbReference type="ARBA" id="ARBA00001974"/>
    </source>
</evidence>
<dbReference type="Gene3D" id="3.50.50.60">
    <property type="entry name" value="FAD/NAD(P)-binding domain"/>
    <property type="match status" value="1"/>
</dbReference>
<organism evidence="7 8">
    <name type="scientific">Alcanivorax sediminis</name>
    <dbReference type="NCBI Taxonomy" id="2663008"/>
    <lineage>
        <taxon>Bacteria</taxon>
        <taxon>Pseudomonadati</taxon>
        <taxon>Pseudomonadota</taxon>
        <taxon>Gammaproteobacteria</taxon>
        <taxon>Oceanospirillales</taxon>
        <taxon>Alcanivoracaceae</taxon>
        <taxon>Alcanivorax</taxon>
    </lineage>
</organism>
<comment type="caution">
    <text evidence="7">The sequence shown here is derived from an EMBL/GenBank/DDBJ whole genome shotgun (WGS) entry which is preliminary data.</text>
</comment>
<comment type="similarity">
    <text evidence="5">Belongs to the L2HGDH family.</text>
</comment>
<keyword evidence="4" id="KW-0560">Oxidoreductase</keyword>
<reference evidence="7 8" key="1">
    <citation type="submission" date="2019-10" db="EMBL/GenBank/DDBJ databases">
        <title>Alcanivorax sp.PA15-N-34 draft genome sequence.</title>
        <authorList>
            <person name="Liao X."/>
            <person name="Shao Z."/>
        </authorList>
    </citation>
    <scope>NUCLEOTIDE SEQUENCE [LARGE SCALE GENOMIC DNA]</scope>
    <source>
        <strain evidence="7 8">PA15-N-34</strain>
    </source>
</reference>
<dbReference type="InterPro" id="IPR006076">
    <property type="entry name" value="FAD-dep_OxRdtase"/>
</dbReference>
<evidence type="ECO:0000256" key="5">
    <source>
        <dbReference type="ARBA" id="ARBA00037941"/>
    </source>
</evidence>
<dbReference type="PANTHER" id="PTHR43104:SF4">
    <property type="entry name" value="L-2-HYDROXYGLUTARATE DEHYDROGENASE, MITOCHONDRIAL"/>
    <property type="match status" value="1"/>
</dbReference>
<protein>
    <submittedName>
        <fullName evidence="7">FAD-dependent oxidoreductase</fullName>
    </submittedName>
</protein>
<evidence type="ECO:0000256" key="4">
    <source>
        <dbReference type="ARBA" id="ARBA00023002"/>
    </source>
</evidence>
<accession>A0A6N7M1V0</accession>
<evidence type="ECO:0000259" key="6">
    <source>
        <dbReference type="Pfam" id="PF01266"/>
    </source>
</evidence>
<keyword evidence="3" id="KW-0274">FAD</keyword>
<feature type="domain" description="FAD dependent oxidoreductase" evidence="6">
    <location>
        <begin position="5"/>
        <end position="364"/>
    </location>
</feature>
<dbReference type="EMBL" id="WIRE01000001">
    <property type="protein sequence ID" value="MQX54210.1"/>
    <property type="molecule type" value="Genomic_DNA"/>
</dbReference>
<dbReference type="PANTHER" id="PTHR43104">
    <property type="entry name" value="L-2-HYDROXYGLUTARATE DEHYDROGENASE, MITOCHONDRIAL"/>
    <property type="match status" value="1"/>
</dbReference>
<evidence type="ECO:0000256" key="2">
    <source>
        <dbReference type="ARBA" id="ARBA00022630"/>
    </source>
</evidence>
<dbReference type="Gene3D" id="3.30.9.10">
    <property type="entry name" value="D-Amino Acid Oxidase, subunit A, domain 2"/>
    <property type="match status" value="1"/>
</dbReference>
<keyword evidence="2" id="KW-0285">Flavoprotein</keyword>
<dbReference type="RefSeq" id="WP_153501508.1">
    <property type="nucleotide sequence ID" value="NZ_WIRE01000001.1"/>
</dbReference>
<sequence length="369" mass="40778">MEIVDTVIVGAGVVGLAVARALSADRSVIILEQEDRIGTHLSSRNSEVVHAGLYYPPGSLKSQLCLAGNEALYRYCEETGVPFRQCGKLLVAQQGQEQQLHQLQHNATAAGTLPLQLLARAEWQRQEPWLRASEVLLSPHSGIIDSHALLARLNWDAERNGAMLTLRHRVENITCESNHFTLSVIDSDSQHFHLGCQQLILAAGLFTTRLLENASGFPSRRIPEQRQARGNYFSLLGRSPTQKLIYPMPESHGLGVHLTVDLIGQARFGPDVEWIDNDLPPDYAVNADRKLRFLEAIREYWPDVNPGQLQPSYAGIRPKLYSGGKPVTDFLIQDEEQHGLAGMINLLGIESPGLTAALAIADEVRNRLA</sequence>
<proteinExistence type="inferred from homology"/>
<dbReference type="AlphaFoldDB" id="A0A6N7M1V0"/>
<dbReference type="GO" id="GO:0047545">
    <property type="term" value="F:(S)-2-hydroxyglutarate dehydrogenase activity"/>
    <property type="evidence" value="ECO:0007669"/>
    <property type="project" value="TreeGrafter"/>
</dbReference>
<comment type="cofactor">
    <cofactor evidence="1">
        <name>FAD</name>
        <dbReference type="ChEBI" id="CHEBI:57692"/>
    </cofactor>
</comment>
<evidence type="ECO:0000313" key="7">
    <source>
        <dbReference type="EMBL" id="MQX54210.1"/>
    </source>
</evidence>
<name>A0A6N7M1V0_9GAMM</name>
<evidence type="ECO:0000313" key="8">
    <source>
        <dbReference type="Proteomes" id="UP000469421"/>
    </source>
</evidence>
<dbReference type="Pfam" id="PF01266">
    <property type="entry name" value="DAO"/>
    <property type="match status" value="1"/>
</dbReference>
<dbReference type="InterPro" id="IPR036188">
    <property type="entry name" value="FAD/NAD-bd_sf"/>
</dbReference>
<gene>
    <name evidence="7" type="ORF">GFN93_13220</name>
</gene>